<dbReference type="SUPFAM" id="SSF47203">
    <property type="entry name" value="Acyl-CoA dehydrogenase C-terminal domain-like"/>
    <property type="match status" value="1"/>
</dbReference>
<dbReference type="Gene3D" id="2.40.110.10">
    <property type="entry name" value="Butyryl-CoA Dehydrogenase, subunit A, domain 2"/>
    <property type="match status" value="1"/>
</dbReference>
<dbReference type="InParanoid" id="A0A1B1YV92"/>
<keyword evidence="12" id="KW-0812">Transmembrane</keyword>
<dbReference type="InterPro" id="IPR009075">
    <property type="entry name" value="AcylCo_DH/oxidase_C"/>
</dbReference>
<dbReference type="NCBIfam" id="NF009586">
    <property type="entry name" value="PRK13026.1"/>
    <property type="match status" value="1"/>
</dbReference>
<evidence type="ECO:0000259" key="15">
    <source>
        <dbReference type="Pfam" id="PF09317"/>
    </source>
</evidence>
<dbReference type="GO" id="GO:0033539">
    <property type="term" value="P:fatty acid beta-oxidation using acyl-CoA dehydrogenase"/>
    <property type="evidence" value="ECO:0007669"/>
    <property type="project" value="InterPro"/>
</dbReference>
<dbReference type="FunCoup" id="A0A1B1YV92">
    <property type="interactions" value="31"/>
</dbReference>
<dbReference type="PANTHER" id="PTHR48083:SF33">
    <property type="entry name" value="ACYL-COENZYME A DEHYDROGENASE"/>
    <property type="match status" value="1"/>
</dbReference>
<dbReference type="Proteomes" id="UP000092952">
    <property type="component" value="Chromosome"/>
</dbReference>
<evidence type="ECO:0000256" key="3">
    <source>
        <dbReference type="ARBA" id="ARBA00009347"/>
    </source>
</evidence>
<evidence type="ECO:0000256" key="1">
    <source>
        <dbReference type="ARBA" id="ARBA00001974"/>
    </source>
</evidence>
<keyword evidence="7" id="KW-0285">Flavoprotein</keyword>
<dbReference type="KEGG" id="gbi:PG2T_10525"/>
<comment type="pathway">
    <text evidence="2">Lipid metabolism; fatty acid beta-oxidation.</text>
</comment>
<feature type="domain" description="Acyl-CoA dehydrogenase/oxidase N-terminal" evidence="14">
    <location>
        <begin position="151"/>
        <end position="237"/>
    </location>
</feature>
<evidence type="ECO:0000256" key="6">
    <source>
        <dbReference type="ARBA" id="ARBA00020144"/>
    </source>
</evidence>
<dbReference type="FunFam" id="1.20.140.10:FF:000009">
    <property type="entry name" value="Acyl-CoA dehydrogenase"/>
    <property type="match status" value="1"/>
</dbReference>
<keyword evidence="12" id="KW-0472">Membrane</keyword>
<keyword evidence="9" id="KW-0560">Oxidoreductase</keyword>
<dbReference type="InterPro" id="IPR046373">
    <property type="entry name" value="Acyl-CoA_Oxase/DH_mid-dom_sf"/>
</dbReference>
<organism evidence="16 17">
    <name type="scientific">Immundisolibacter cernigliae</name>
    <dbReference type="NCBI Taxonomy" id="1810504"/>
    <lineage>
        <taxon>Bacteria</taxon>
        <taxon>Pseudomonadati</taxon>
        <taxon>Pseudomonadota</taxon>
        <taxon>Gammaproteobacteria</taxon>
        <taxon>Immundisolibacterales</taxon>
        <taxon>Immundisolibacteraceae</taxon>
        <taxon>Immundisolibacter</taxon>
    </lineage>
</organism>
<feature type="domain" description="Acyl-CoA dehydrogenase C-terminal bacterial-type" evidence="15">
    <location>
        <begin position="518"/>
        <end position="799"/>
    </location>
</feature>
<dbReference type="PANTHER" id="PTHR48083">
    <property type="entry name" value="MEDIUM-CHAIN SPECIFIC ACYL-COA DEHYDROGENASE, MITOCHONDRIAL-RELATED"/>
    <property type="match status" value="1"/>
</dbReference>
<accession>A0A1B1YV92</accession>
<dbReference type="EC" id="1.3.8.8" evidence="5"/>
<evidence type="ECO:0000256" key="12">
    <source>
        <dbReference type="SAM" id="Phobius"/>
    </source>
</evidence>
<comment type="catalytic activity">
    <reaction evidence="11">
        <text>a long-chain 2,3-saturated fatty acyl-CoA + oxidized [electron-transfer flavoprotein] + H(+) = a long-chain (2E)-enoyl-CoA + reduced [electron-transfer flavoprotein]</text>
        <dbReference type="Rhea" id="RHEA:17721"/>
        <dbReference type="Rhea" id="RHEA-COMP:10685"/>
        <dbReference type="Rhea" id="RHEA-COMP:10686"/>
        <dbReference type="ChEBI" id="CHEBI:15378"/>
        <dbReference type="ChEBI" id="CHEBI:57692"/>
        <dbReference type="ChEBI" id="CHEBI:58307"/>
        <dbReference type="ChEBI" id="CHEBI:83721"/>
        <dbReference type="ChEBI" id="CHEBI:83727"/>
        <dbReference type="EC" id="1.3.8.8"/>
    </reaction>
</comment>
<dbReference type="Gene3D" id="1.10.540.10">
    <property type="entry name" value="Acyl-CoA dehydrogenase/oxidase, N-terminal domain"/>
    <property type="match status" value="1"/>
</dbReference>
<evidence type="ECO:0000256" key="8">
    <source>
        <dbReference type="ARBA" id="ARBA00022827"/>
    </source>
</evidence>
<evidence type="ECO:0000256" key="2">
    <source>
        <dbReference type="ARBA" id="ARBA00005005"/>
    </source>
</evidence>
<dbReference type="EC" id="1.3.8.7" evidence="4"/>
<evidence type="ECO:0000313" key="16">
    <source>
        <dbReference type="EMBL" id="ANX04563.1"/>
    </source>
</evidence>
<evidence type="ECO:0000259" key="13">
    <source>
        <dbReference type="Pfam" id="PF00441"/>
    </source>
</evidence>
<dbReference type="InterPro" id="IPR036250">
    <property type="entry name" value="AcylCo_DH-like_C"/>
</dbReference>
<dbReference type="GO" id="GO:0004466">
    <property type="term" value="F:long-chain fatty acyl-CoA dehydrogenase activity"/>
    <property type="evidence" value="ECO:0007669"/>
    <property type="project" value="UniProtKB-EC"/>
</dbReference>
<dbReference type="AlphaFoldDB" id="A0A1B1YV92"/>
<feature type="domain" description="Acyl-CoA dehydrogenase/oxidase C-terminal" evidence="13">
    <location>
        <begin position="364"/>
        <end position="511"/>
    </location>
</feature>
<evidence type="ECO:0000256" key="10">
    <source>
        <dbReference type="ARBA" id="ARBA00047882"/>
    </source>
</evidence>
<evidence type="ECO:0000259" key="14">
    <source>
        <dbReference type="Pfam" id="PF02771"/>
    </source>
</evidence>
<evidence type="ECO:0000256" key="5">
    <source>
        <dbReference type="ARBA" id="ARBA00012040"/>
    </source>
</evidence>
<comment type="cofactor">
    <cofactor evidence="1">
        <name>FAD</name>
        <dbReference type="ChEBI" id="CHEBI:57692"/>
    </cofactor>
</comment>
<dbReference type="NCBIfam" id="NF007000">
    <property type="entry name" value="PRK09463.1"/>
    <property type="match status" value="1"/>
</dbReference>
<dbReference type="STRING" id="1810504.PG2T_10525"/>
<evidence type="ECO:0000256" key="7">
    <source>
        <dbReference type="ARBA" id="ARBA00022630"/>
    </source>
</evidence>
<dbReference type="FunFam" id="1.10.540.10:FF:000004">
    <property type="entry name" value="Acyl-CoA dehydrogenase"/>
    <property type="match status" value="1"/>
</dbReference>
<comment type="similarity">
    <text evidence="3">Belongs to the acyl-CoA dehydrogenase family.</text>
</comment>
<dbReference type="GO" id="GO:0070991">
    <property type="term" value="F:medium-chain fatty acyl-CoA dehydrogenase activity"/>
    <property type="evidence" value="ECO:0007669"/>
    <property type="project" value="UniProtKB-EC"/>
</dbReference>
<dbReference type="GO" id="GO:0005737">
    <property type="term" value="C:cytoplasm"/>
    <property type="evidence" value="ECO:0007669"/>
    <property type="project" value="TreeGrafter"/>
</dbReference>
<protein>
    <recommendedName>
        <fullName evidence="6">Acyl-coenzyme A dehydrogenase</fullName>
        <ecNumber evidence="4">1.3.8.7</ecNumber>
        <ecNumber evidence="5">1.3.8.8</ecNumber>
    </recommendedName>
</protein>
<dbReference type="SUPFAM" id="SSF56645">
    <property type="entry name" value="Acyl-CoA dehydrogenase NM domain-like"/>
    <property type="match status" value="1"/>
</dbReference>
<evidence type="ECO:0000256" key="9">
    <source>
        <dbReference type="ARBA" id="ARBA00023002"/>
    </source>
</evidence>
<dbReference type="GO" id="GO:0050660">
    <property type="term" value="F:flavin adenine dinucleotide binding"/>
    <property type="evidence" value="ECO:0007669"/>
    <property type="project" value="InterPro"/>
</dbReference>
<evidence type="ECO:0000313" key="17">
    <source>
        <dbReference type="Proteomes" id="UP000092952"/>
    </source>
</evidence>
<dbReference type="OrthoDB" id="9802447at2"/>
<reference evidence="17" key="1">
    <citation type="submission" date="2016-03" db="EMBL/GenBank/DDBJ databases">
        <title>Complete genome sequence of Solimmundus cernigliae, representing a novel lineage of polycyclic aromatic hydrocarbon degraders within the Gammaproteobacteria.</title>
        <authorList>
            <person name="Singleton D.R."/>
            <person name="Dickey A.N."/>
            <person name="Scholl E.H."/>
            <person name="Wright F.A."/>
            <person name="Aitken M.D."/>
        </authorList>
    </citation>
    <scope>NUCLEOTIDE SEQUENCE [LARGE SCALE GENOMIC DNA]</scope>
    <source>
        <strain evidence="17">TR3.2</strain>
    </source>
</reference>
<feature type="transmembrane region" description="Helical" evidence="12">
    <location>
        <begin position="42"/>
        <end position="64"/>
    </location>
</feature>
<dbReference type="Pfam" id="PF09317">
    <property type="entry name" value="ACDH_C"/>
    <property type="match status" value="1"/>
</dbReference>
<comment type="catalytic activity">
    <reaction evidence="10">
        <text>a medium-chain 2,3-saturated fatty acyl-CoA + oxidized [electron-transfer flavoprotein] + H(+) = a medium-chain (2E)-enoyl-CoA + reduced [electron-transfer flavoprotein]</text>
        <dbReference type="Rhea" id="RHEA:14477"/>
        <dbReference type="Rhea" id="RHEA-COMP:10685"/>
        <dbReference type="Rhea" id="RHEA-COMP:10686"/>
        <dbReference type="ChEBI" id="CHEBI:15378"/>
        <dbReference type="ChEBI" id="CHEBI:57692"/>
        <dbReference type="ChEBI" id="CHEBI:58307"/>
        <dbReference type="ChEBI" id="CHEBI:83723"/>
        <dbReference type="ChEBI" id="CHEBI:83726"/>
        <dbReference type="EC" id="1.3.8.7"/>
    </reaction>
</comment>
<name>A0A1B1YV92_9GAMM</name>
<dbReference type="Gene3D" id="1.20.140.10">
    <property type="entry name" value="Butyryl-CoA Dehydrogenase, subunit A, domain 3"/>
    <property type="match status" value="1"/>
</dbReference>
<dbReference type="EMBL" id="CP014671">
    <property type="protein sequence ID" value="ANX04563.1"/>
    <property type="molecule type" value="Genomic_DNA"/>
</dbReference>
<keyword evidence="12" id="KW-1133">Transmembrane helix</keyword>
<dbReference type="RefSeq" id="WP_068805012.1">
    <property type="nucleotide sequence ID" value="NZ_CP014671.1"/>
</dbReference>
<dbReference type="InterPro" id="IPR015396">
    <property type="entry name" value="FadE_C"/>
</dbReference>
<dbReference type="InterPro" id="IPR009100">
    <property type="entry name" value="AcylCoA_DH/oxidase_NM_dom_sf"/>
</dbReference>
<proteinExistence type="inferred from homology"/>
<evidence type="ECO:0000256" key="4">
    <source>
        <dbReference type="ARBA" id="ARBA00012033"/>
    </source>
</evidence>
<dbReference type="Pfam" id="PF02771">
    <property type="entry name" value="Acyl-CoA_dh_N"/>
    <property type="match status" value="1"/>
</dbReference>
<dbReference type="Pfam" id="PF00441">
    <property type="entry name" value="Acyl-CoA_dh_1"/>
    <property type="match status" value="1"/>
</dbReference>
<gene>
    <name evidence="16" type="primary">fadE</name>
    <name evidence="16" type="ORF">PG2T_10525</name>
</gene>
<dbReference type="InterPro" id="IPR013786">
    <property type="entry name" value="AcylCoA_DH/ox_N"/>
</dbReference>
<keyword evidence="17" id="KW-1185">Reference proteome</keyword>
<dbReference type="InterPro" id="IPR050741">
    <property type="entry name" value="Acyl-CoA_dehydrogenase"/>
</dbReference>
<dbReference type="UniPathway" id="UPA00659"/>
<sequence>MTAVLWLLVLLLVGSAVAYRQLARTPATAVMGATLLLASVSGLSWWLALPLWLLWLAVTALLFADDWRREYVTARVLDFYRQQLPPLSDTEREAMQAGSVWWERELFSGQPDWERLGGFADPPLSDEEQAFLDGPVERLCGQLDDWRITHVDADLPPAVWQTLREEGFFGLIIPPQFGGKGFSHRAHSAVVMKLASRSVTAAITVMVPNSLGPAELIRHYGTQAQKDHYLPRLASGQDIPCFALTGPQAGSDAGALPDVGVVCRGQHAGEEVLGVRLSFEKRYITLGPVATLIGLAFTLRDPDRLLGGALERGITVLLLPADTPGVTRGERHLPLDVPFQNGPLHGRDVFAPLEWIIGGEAGIGRGWQMLVSCLSEGRGISLPALSTGVAKVAARHTGAYARVREQFGLPIGRFEGVQEALARIGGQCYQMDAARRLTLYALDEGERPAVVTAILKYHLTERGRRVVSDAMDVQAGSGIMLGPRNFLGRYYQIMPVAITVEGANILTRSLIIFGQGAVRAHPYVLDEMQAAQEEDADLALERFDPLLLAHGAYLLGNAARSLWLGLSRGRLAQVPSDGPLGRYQQRLSWMSAAFALAADITMLVVGGDLKRRERLSARLGDVLSELYLASAVLWRHAQQGQPQDDLPLLRWAMDDCLARMASAFDGLFANYPNRALGCLLRWLIFPAGRPTRGPDDALDKQVAELLLAPGEARDRLTGGIYLTRDPAEATGRLELAIEQADLAGQAQRKLRGALKAGALSADEDVLAQAQDAGVLDAGEAAVLADYQALVREIIAVDAFPADSFARSATA</sequence>
<keyword evidence="8" id="KW-0274">FAD</keyword>
<evidence type="ECO:0000256" key="11">
    <source>
        <dbReference type="ARBA" id="ARBA00049247"/>
    </source>
</evidence>
<dbReference type="InterPro" id="IPR037069">
    <property type="entry name" value="AcylCoA_DH/ox_N_sf"/>
</dbReference>